<dbReference type="GO" id="GO:0016758">
    <property type="term" value="F:hexosyltransferase activity"/>
    <property type="evidence" value="ECO:0007669"/>
    <property type="project" value="UniProtKB-ARBA"/>
</dbReference>
<organism evidence="2">
    <name type="scientific">Spodoptera frugiperda</name>
    <name type="common">Fall armyworm</name>
    <dbReference type="NCBI Taxonomy" id="7108"/>
    <lineage>
        <taxon>Eukaryota</taxon>
        <taxon>Metazoa</taxon>
        <taxon>Ecdysozoa</taxon>
        <taxon>Arthropoda</taxon>
        <taxon>Hexapoda</taxon>
        <taxon>Insecta</taxon>
        <taxon>Pterygota</taxon>
        <taxon>Neoptera</taxon>
        <taxon>Endopterygota</taxon>
        <taxon>Lepidoptera</taxon>
        <taxon>Glossata</taxon>
        <taxon>Ditrysia</taxon>
        <taxon>Noctuoidea</taxon>
        <taxon>Noctuidae</taxon>
        <taxon>Amphipyrinae</taxon>
        <taxon>Spodoptera</taxon>
    </lineage>
</organism>
<gene>
    <name evidence="2" type="ORF">SFRICE_035878</name>
</gene>
<accession>A0A2H1X3H3</accession>
<dbReference type="SUPFAM" id="SSF53448">
    <property type="entry name" value="Nucleotide-diphospho-sugar transferases"/>
    <property type="match status" value="1"/>
</dbReference>
<name>A0A2H1X3H3_SPOFR</name>
<dbReference type="Gene3D" id="3.90.550.10">
    <property type="entry name" value="Spore Coat Polysaccharide Biosynthesis Protein SpsA, Chain A"/>
    <property type="match status" value="1"/>
</dbReference>
<dbReference type="PANTHER" id="PTHR22916">
    <property type="entry name" value="GLYCOSYLTRANSFERASE"/>
    <property type="match status" value="1"/>
</dbReference>
<proteinExistence type="predicted"/>
<evidence type="ECO:0000313" key="2">
    <source>
        <dbReference type="EMBL" id="SOQ59883.1"/>
    </source>
</evidence>
<dbReference type="PANTHER" id="PTHR22916:SF3">
    <property type="entry name" value="UDP-GLCNAC:BETAGAL BETA-1,3-N-ACETYLGLUCOSAMINYLTRANSFERASE-LIKE PROTEIN 1"/>
    <property type="match status" value="1"/>
</dbReference>
<dbReference type="InterPro" id="IPR029044">
    <property type="entry name" value="Nucleotide-diphossugar_trans"/>
</dbReference>
<sequence>MADISVIIPVHNGEEWIDTCMNSIAEQTIFKTDDLKIEIAVYNDGSTDKTPELLKKWEEQFKEQGVDFVKSGGKTSKGVGAAKNGAIKISTGKYLCFQDIDDIMLPQRIELQWKAATSRPNAIIGTKILRVPKDSTPRYVHWVNNLNSQQLRNQIYTSHGPTLLMPTWFCHRSVYDKVGGFVETGRGTPEDLIFFYAHLDAGGTLYRIEKELVVYAYHAKAATFSVKRENIWQVQLERLQKRVFPSWNHFTVWNAGKAGRRLVRSLDPENLNKVVAFCDVDKNKIGQHVELYCPIERKVLVKLPVIHFTDAKPPLLICFKLDMTNGEFERNLQSLNLIEGIDYVLFS</sequence>
<dbReference type="AlphaFoldDB" id="A0A2H1X3H3"/>
<protein>
    <submittedName>
        <fullName evidence="2">SFRICE_035878</fullName>
    </submittedName>
</protein>
<evidence type="ECO:0000259" key="1">
    <source>
        <dbReference type="Pfam" id="PF00535"/>
    </source>
</evidence>
<dbReference type="InterPro" id="IPR001173">
    <property type="entry name" value="Glyco_trans_2-like"/>
</dbReference>
<feature type="domain" description="Glycosyltransferase 2-like" evidence="1">
    <location>
        <begin position="5"/>
        <end position="178"/>
    </location>
</feature>
<dbReference type="EMBL" id="ODYU01013190">
    <property type="protein sequence ID" value="SOQ59883.1"/>
    <property type="molecule type" value="Genomic_DNA"/>
</dbReference>
<reference evidence="2" key="1">
    <citation type="submission" date="2016-07" db="EMBL/GenBank/DDBJ databases">
        <authorList>
            <person name="Bretaudeau A."/>
        </authorList>
    </citation>
    <scope>NUCLEOTIDE SEQUENCE</scope>
    <source>
        <strain evidence="2">Rice</strain>
        <tissue evidence="2">Whole body</tissue>
    </source>
</reference>
<dbReference type="Pfam" id="PF00535">
    <property type="entry name" value="Glycos_transf_2"/>
    <property type="match status" value="1"/>
</dbReference>